<dbReference type="Pfam" id="PF02638">
    <property type="entry name" value="GHL10"/>
    <property type="match status" value="1"/>
</dbReference>
<dbReference type="PANTHER" id="PTHR43405">
    <property type="entry name" value="GLYCOSYL HYDROLASE DIGH"/>
    <property type="match status" value="1"/>
</dbReference>
<dbReference type="PANTHER" id="PTHR43405:SF1">
    <property type="entry name" value="GLYCOSYL HYDROLASE DIGH"/>
    <property type="match status" value="1"/>
</dbReference>
<evidence type="ECO:0000259" key="3">
    <source>
        <dbReference type="Pfam" id="PF02638"/>
    </source>
</evidence>
<dbReference type="SUPFAM" id="SSF51445">
    <property type="entry name" value="(Trans)glycosidases"/>
    <property type="match status" value="1"/>
</dbReference>
<dbReference type="InterPro" id="IPR017853">
    <property type="entry name" value="GH"/>
</dbReference>
<organism evidence="4 5">
    <name type="scientific">Coprobacter tertius</name>
    <dbReference type="NCBI Taxonomy" id="2944915"/>
    <lineage>
        <taxon>Bacteria</taxon>
        <taxon>Pseudomonadati</taxon>
        <taxon>Bacteroidota</taxon>
        <taxon>Bacteroidia</taxon>
        <taxon>Bacteroidales</taxon>
        <taxon>Barnesiellaceae</taxon>
        <taxon>Coprobacter</taxon>
    </lineage>
</organism>
<accession>A0ABT1MFL0</accession>
<comment type="caution">
    <text evidence="4">The sequence shown here is derived from an EMBL/GenBank/DDBJ whole genome shotgun (WGS) entry which is preliminary data.</text>
</comment>
<dbReference type="Proteomes" id="UP001205603">
    <property type="component" value="Unassembled WGS sequence"/>
</dbReference>
<keyword evidence="5" id="KW-1185">Reference proteome</keyword>
<dbReference type="EMBL" id="JANDHW010000003">
    <property type="protein sequence ID" value="MCP9611419.1"/>
    <property type="molecule type" value="Genomic_DNA"/>
</dbReference>
<feature type="chain" id="PRO_5047018345" evidence="2">
    <location>
        <begin position="20"/>
        <end position="499"/>
    </location>
</feature>
<dbReference type="RefSeq" id="WP_255026171.1">
    <property type="nucleotide sequence ID" value="NZ_JANDHW010000003.1"/>
</dbReference>
<keyword evidence="1 2" id="KW-0732">Signal</keyword>
<evidence type="ECO:0000313" key="5">
    <source>
        <dbReference type="Proteomes" id="UP001205603"/>
    </source>
</evidence>
<feature type="domain" description="Glycosyl hydrolase-like 10" evidence="3">
    <location>
        <begin position="28"/>
        <end position="330"/>
    </location>
</feature>
<gene>
    <name evidence="4" type="ORF">NMU02_04865</name>
</gene>
<protein>
    <submittedName>
        <fullName evidence="4">Family 10 glycosylhydrolase</fullName>
    </submittedName>
</protein>
<name>A0ABT1MFL0_9BACT</name>
<evidence type="ECO:0000256" key="1">
    <source>
        <dbReference type="ARBA" id="ARBA00022729"/>
    </source>
</evidence>
<feature type="signal peptide" evidence="2">
    <location>
        <begin position="1"/>
        <end position="19"/>
    </location>
</feature>
<evidence type="ECO:0000256" key="2">
    <source>
        <dbReference type="SAM" id="SignalP"/>
    </source>
</evidence>
<dbReference type="Gene3D" id="3.20.20.80">
    <property type="entry name" value="Glycosidases"/>
    <property type="match status" value="1"/>
</dbReference>
<reference evidence="4 5" key="1">
    <citation type="submission" date="2022-07" db="EMBL/GenBank/DDBJ databases">
        <title>Fecal culturing of patients with breast cancer.</title>
        <authorList>
            <person name="Teng N.M.Y."/>
            <person name="Kiu R."/>
            <person name="Evans R."/>
            <person name="Baker D.J."/>
            <person name="Zenner C."/>
            <person name="Robinson S.D."/>
            <person name="Hall L.J."/>
        </authorList>
    </citation>
    <scope>NUCLEOTIDE SEQUENCE [LARGE SCALE GENOMIC DNA]</scope>
    <source>
        <strain evidence="4 5">LH1063</strain>
    </source>
</reference>
<sequence length="499" mass="58982">MKRTIFFITLLIFCFNAYVFPQQAPKREFRGAWIQTVFQPQYQKMDRDRMQRYFIDMLDKLQKTGINAVIFQVRPMADAFYPSDLEPWSRFLTGQQGKAPSPFWDPMKFLIDECHARNMEFHAWLNPYRVASQATEPLAVTHIAHKHPEWLVQYGKQLVFDPGLPGPREFICDVVKDIVKRYDVDAIHMDDYFYPYPVNGMPFPDDASYAKYGKGTDRNTWRRNNVNILIEELNKSIKHIKPWVRFGISPFGIYRNAKSDPDGSDTNGLQNYDDLYADVLLWTRMGWIDYLLPQLYWEIGHKAACSEKLIYWWNRHANGRHLYIGQDVKRTLNAPDYSESGTQLERKMQLNRSFENISGICFWPASELIDNYGNIDTYLQDKYFTTPALIPAYTRISDKTPKEVRRLKARWTSQGYVLEWKRPRGRRNKIQYPVYYCIYRFRKDEPVNLSDPSHIQAITRDTGYKLPYLKGNDSWVYIVTSVDRIHNESKKGKKKVVRL</sequence>
<dbReference type="InterPro" id="IPR052177">
    <property type="entry name" value="Divisome_Glycosyl_Hydrolase"/>
</dbReference>
<proteinExistence type="predicted"/>
<dbReference type="InterPro" id="IPR003790">
    <property type="entry name" value="GHL10"/>
</dbReference>
<evidence type="ECO:0000313" key="4">
    <source>
        <dbReference type="EMBL" id="MCP9611419.1"/>
    </source>
</evidence>